<name>D0GKL6_9FUSO</name>
<dbReference type="PANTHER" id="PTHR46743">
    <property type="entry name" value="TEICHOIC ACIDS EXPORT ATP-BINDING PROTEIN TAGH"/>
    <property type="match status" value="1"/>
</dbReference>
<keyword evidence="3" id="KW-0547">Nucleotide-binding</keyword>
<dbReference type="SMART" id="SM00382">
    <property type="entry name" value="AAA"/>
    <property type="match status" value="1"/>
</dbReference>
<keyword evidence="7" id="KW-1185">Reference proteome</keyword>
<evidence type="ECO:0000313" key="6">
    <source>
        <dbReference type="EMBL" id="EEY35365.1"/>
    </source>
</evidence>
<dbReference type="PROSITE" id="PS50893">
    <property type="entry name" value="ABC_TRANSPORTER_2"/>
    <property type="match status" value="1"/>
</dbReference>
<dbReference type="GO" id="GO:0016020">
    <property type="term" value="C:membrane"/>
    <property type="evidence" value="ECO:0007669"/>
    <property type="project" value="InterPro"/>
</dbReference>
<evidence type="ECO:0000256" key="3">
    <source>
        <dbReference type="ARBA" id="ARBA00022741"/>
    </source>
</evidence>
<dbReference type="InterPro" id="IPR003593">
    <property type="entry name" value="AAA+_ATPase"/>
</dbReference>
<dbReference type="AlphaFoldDB" id="D0GKL6"/>
<dbReference type="Pfam" id="PF00005">
    <property type="entry name" value="ABC_tran"/>
    <property type="match status" value="1"/>
</dbReference>
<gene>
    <name evidence="6" type="ORF">HMPREF0554_2171</name>
</gene>
<accession>D0GKL6</accession>
<keyword evidence="2" id="KW-0813">Transport</keyword>
<dbReference type="InterPro" id="IPR003439">
    <property type="entry name" value="ABC_transporter-like_ATP-bd"/>
</dbReference>
<comment type="caution">
    <text evidence="6">The sequence shown here is derived from an EMBL/GenBank/DDBJ whole genome shotgun (WGS) entry which is preliminary data.</text>
</comment>
<dbReference type="GO" id="GO:0016887">
    <property type="term" value="F:ATP hydrolysis activity"/>
    <property type="evidence" value="ECO:0007669"/>
    <property type="project" value="InterPro"/>
</dbReference>
<dbReference type="InterPro" id="IPR015860">
    <property type="entry name" value="ABC_transpr_TagH-like"/>
</dbReference>
<dbReference type="CDD" id="cd03220">
    <property type="entry name" value="ABC_KpsT_Wzt"/>
    <property type="match status" value="1"/>
</dbReference>
<protein>
    <submittedName>
        <fullName evidence="6">ABC transporter, ATP-binding protein</fullName>
    </submittedName>
</protein>
<keyword evidence="4 6" id="KW-0067">ATP-binding</keyword>
<comment type="similarity">
    <text evidence="1">Belongs to the ABC transporter superfamily.</text>
</comment>
<dbReference type="eggNOG" id="COG1134">
    <property type="taxonomic scope" value="Bacteria"/>
</dbReference>
<reference evidence="6 7" key="1">
    <citation type="submission" date="2009-10" db="EMBL/GenBank/DDBJ databases">
        <authorList>
            <person name="Harkins D.M."/>
            <person name="Madupu R."/>
            <person name="Durkin A.S."/>
            <person name="Torralba M."/>
            <person name="Methe B."/>
            <person name="Sutton G.G."/>
            <person name="Strausberg R.L."/>
            <person name="Nelson K.E."/>
        </authorList>
    </citation>
    <scope>NUCLEOTIDE SEQUENCE [LARGE SCALE GENOMIC DNA]</scope>
    <source>
        <strain evidence="6 7">F0264</strain>
    </source>
</reference>
<feature type="domain" description="ABC transporter" evidence="5">
    <location>
        <begin position="21"/>
        <end position="240"/>
    </location>
</feature>
<evidence type="ECO:0000259" key="5">
    <source>
        <dbReference type="PROSITE" id="PS50893"/>
    </source>
</evidence>
<evidence type="ECO:0000256" key="4">
    <source>
        <dbReference type="ARBA" id="ARBA00022840"/>
    </source>
</evidence>
<dbReference type="InterPro" id="IPR027417">
    <property type="entry name" value="P-loop_NTPase"/>
</dbReference>
<dbReference type="GO" id="GO:0005524">
    <property type="term" value="F:ATP binding"/>
    <property type="evidence" value="ECO:0007669"/>
    <property type="project" value="UniProtKB-KW"/>
</dbReference>
<sequence length="240" mass="27116">MIELKNVSLKYNLNKESILSLKEYMIKFLKRKLNYEIFWAVKNVDLKIEKGEVLGIIGYNGAGKSTLLKIISGIIQPTEGKVNVDGKIAPLIELGAGFDFELTARENVFLNGLILGYNKSFIKENFSKIMEFAEIEDEFIDIPLKNFSSGMVARLGFAVSTAIKPDILIVDEILSVGDFKFQEKSLNKIKEMMQDETTVIMVSHSIEQIEKLCTKVVWLENGTIKKIGMPDEICTEYKNS</sequence>
<dbReference type="SUPFAM" id="SSF52540">
    <property type="entry name" value="P-loop containing nucleoside triphosphate hydrolases"/>
    <property type="match status" value="1"/>
</dbReference>
<dbReference type="Gene3D" id="3.40.50.300">
    <property type="entry name" value="P-loop containing nucleotide triphosphate hydrolases"/>
    <property type="match status" value="1"/>
</dbReference>
<evidence type="ECO:0000313" key="7">
    <source>
        <dbReference type="Proteomes" id="UP000004226"/>
    </source>
</evidence>
<proteinExistence type="inferred from homology"/>
<dbReference type="EMBL" id="ADAD01000087">
    <property type="protein sequence ID" value="EEY35365.1"/>
    <property type="molecule type" value="Genomic_DNA"/>
</dbReference>
<dbReference type="GO" id="GO:0140359">
    <property type="term" value="F:ABC-type transporter activity"/>
    <property type="evidence" value="ECO:0007669"/>
    <property type="project" value="InterPro"/>
</dbReference>
<evidence type="ECO:0000256" key="1">
    <source>
        <dbReference type="ARBA" id="ARBA00005417"/>
    </source>
</evidence>
<dbReference type="RefSeq" id="WP_006807019.1">
    <property type="nucleotide sequence ID" value="NZ_ADAD01000087.1"/>
</dbReference>
<dbReference type="InterPro" id="IPR050683">
    <property type="entry name" value="Bact_Polysacc_Export_ATP-bd"/>
</dbReference>
<evidence type="ECO:0000256" key="2">
    <source>
        <dbReference type="ARBA" id="ARBA00022448"/>
    </source>
</evidence>
<organism evidence="6 7">
    <name type="scientific">Pseudoleptotrichia goodfellowii F0264</name>
    <dbReference type="NCBI Taxonomy" id="596323"/>
    <lineage>
        <taxon>Bacteria</taxon>
        <taxon>Fusobacteriati</taxon>
        <taxon>Fusobacteriota</taxon>
        <taxon>Fusobacteriia</taxon>
        <taxon>Fusobacteriales</taxon>
        <taxon>Leptotrichiaceae</taxon>
        <taxon>Pseudoleptotrichia</taxon>
    </lineage>
</organism>
<dbReference type="Proteomes" id="UP000004226">
    <property type="component" value="Unassembled WGS sequence"/>
</dbReference>
<dbReference type="PANTHER" id="PTHR46743:SF2">
    <property type="entry name" value="TEICHOIC ACIDS EXPORT ATP-BINDING PROTEIN TAGH"/>
    <property type="match status" value="1"/>
</dbReference>